<dbReference type="SUPFAM" id="SSF48264">
    <property type="entry name" value="Cytochrome P450"/>
    <property type="match status" value="1"/>
</dbReference>
<comment type="similarity">
    <text evidence="4 13">Belongs to the cytochrome P450 family.</text>
</comment>
<reference evidence="14 15" key="1">
    <citation type="submission" date="2017-04" db="EMBL/GenBank/DDBJ databases">
        <title>Genome Sequence of the Model Brown-Rot Fungus Postia placenta SB12.</title>
        <authorList>
            <consortium name="DOE Joint Genome Institute"/>
            <person name="Gaskell J."/>
            <person name="Kersten P."/>
            <person name="Larrondo L.F."/>
            <person name="Canessa P."/>
            <person name="Martinez D."/>
            <person name="Hibbett D."/>
            <person name="Schmoll M."/>
            <person name="Kubicek C.P."/>
            <person name="Martinez A.T."/>
            <person name="Yadav J."/>
            <person name="Master E."/>
            <person name="Magnuson J.K."/>
            <person name="James T."/>
            <person name="Yaver D."/>
            <person name="Berka R."/>
            <person name="Labutti K."/>
            <person name="Lipzen A."/>
            <person name="Aerts A."/>
            <person name="Barry K."/>
            <person name="Henrissat B."/>
            <person name="Blanchette R."/>
            <person name="Grigoriev I."/>
            <person name="Cullen D."/>
        </authorList>
    </citation>
    <scope>NUCLEOTIDE SEQUENCE [LARGE SCALE GENOMIC DNA]</scope>
    <source>
        <strain evidence="14 15">MAD-698-R-SB12</strain>
    </source>
</reference>
<proteinExistence type="inferred from homology"/>
<evidence type="ECO:0008006" key="16">
    <source>
        <dbReference type="Google" id="ProtNLM"/>
    </source>
</evidence>
<dbReference type="GO" id="GO:0016020">
    <property type="term" value="C:membrane"/>
    <property type="evidence" value="ECO:0007669"/>
    <property type="project" value="UniProtKB-SubCell"/>
</dbReference>
<keyword evidence="6" id="KW-0812">Transmembrane</keyword>
<dbReference type="STRING" id="670580.A0A1X6MLF1"/>
<dbReference type="InterPro" id="IPR036396">
    <property type="entry name" value="Cyt_P450_sf"/>
</dbReference>
<evidence type="ECO:0000256" key="2">
    <source>
        <dbReference type="ARBA" id="ARBA00004167"/>
    </source>
</evidence>
<comment type="cofactor">
    <cofactor evidence="1">
        <name>heme</name>
        <dbReference type="ChEBI" id="CHEBI:30413"/>
    </cofactor>
</comment>
<dbReference type="GO" id="GO:0004497">
    <property type="term" value="F:monooxygenase activity"/>
    <property type="evidence" value="ECO:0007669"/>
    <property type="project" value="UniProtKB-KW"/>
</dbReference>
<dbReference type="OrthoDB" id="3255500at2759"/>
<keyword evidence="11 13" id="KW-0503">Monooxygenase</keyword>
<organism evidence="14 15">
    <name type="scientific">Postia placenta MAD-698-R-SB12</name>
    <dbReference type="NCBI Taxonomy" id="670580"/>
    <lineage>
        <taxon>Eukaryota</taxon>
        <taxon>Fungi</taxon>
        <taxon>Dikarya</taxon>
        <taxon>Basidiomycota</taxon>
        <taxon>Agaricomycotina</taxon>
        <taxon>Agaricomycetes</taxon>
        <taxon>Polyporales</taxon>
        <taxon>Adustoporiaceae</taxon>
        <taxon>Rhodonia</taxon>
    </lineage>
</organism>
<dbReference type="InterPro" id="IPR017972">
    <property type="entry name" value="Cyt_P450_CS"/>
</dbReference>
<gene>
    <name evidence="14" type="ORF">POSPLADRAFT_1124885</name>
</gene>
<dbReference type="Proteomes" id="UP000194127">
    <property type="component" value="Unassembled WGS sequence"/>
</dbReference>
<keyword evidence="7 13" id="KW-0479">Metal-binding</keyword>
<dbReference type="GO" id="GO:0020037">
    <property type="term" value="F:heme binding"/>
    <property type="evidence" value="ECO:0007669"/>
    <property type="project" value="InterPro"/>
</dbReference>
<evidence type="ECO:0000256" key="6">
    <source>
        <dbReference type="ARBA" id="ARBA00022692"/>
    </source>
</evidence>
<dbReference type="PANTHER" id="PTHR46300:SF7">
    <property type="entry name" value="P450, PUTATIVE (EUROFUNG)-RELATED"/>
    <property type="match status" value="1"/>
</dbReference>
<evidence type="ECO:0000256" key="5">
    <source>
        <dbReference type="ARBA" id="ARBA00022617"/>
    </source>
</evidence>
<comment type="pathway">
    <text evidence="3">Secondary metabolite biosynthesis.</text>
</comment>
<dbReference type="PANTHER" id="PTHR46300">
    <property type="entry name" value="P450, PUTATIVE (EUROFUNG)-RELATED-RELATED"/>
    <property type="match status" value="1"/>
</dbReference>
<evidence type="ECO:0000256" key="10">
    <source>
        <dbReference type="ARBA" id="ARBA00023004"/>
    </source>
</evidence>
<accession>A0A1X6MLF1</accession>
<dbReference type="EMBL" id="KZ110610">
    <property type="protein sequence ID" value="OSX57012.1"/>
    <property type="molecule type" value="Genomic_DNA"/>
</dbReference>
<sequence length="88" mass="9684">DTERHLPSRGGPICRDPKSIVFGFGRRICPGRFLADSSVWLIAANLLATFDIMNARHPNGDVITPENAFLSGAVSHPKPFICTIRPRN</sequence>
<dbReference type="InterPro" id="IPR050364">
    <property type="entry name" value="Cytochrome_P450_fung"/>
</dbReference>
<dbReference type="GeneID" id="36328497"/>
<dbReference type="InterPro" id="IPR001128">
    <property type="entry name" value="Cyt_P450"/>
</dbReference>
<comment type="subcellular location">
    <subcellularLocation>
        <location evidence="2">Membrane</location>
        <topology evidence="2">Single-pass membrane protein</topology>
    </subcellularLocation>
</comment>
<keyword evidence="9 13" id="KW-0560">Oxidoreductase</keyword>
<dbReference type="GO" id="GO:0016705">
    <property type="term" value="F:oxidoreductase activity, acting on paired donors, with incorporation or reduction of molecular oxygen"/>
    <property type="evidence" value="ECO:0007669"/>
    <property type="project" value="InterPro"/>
</dbReference>
<name>A0A1X6MLF1_9APHY</name>
<keyword evidence="10 13" id="KW-0408">Iron</keyword>
<evidence type="ECO:0000256" key="4">
    <source>
        <dbReference type="ARBA" id="ARBA00010617"/>
    </source>
</evidence>
<evidence type="ECO:0000256" key="11">
    <source>
        <dbReference type="ARBA" id="ARBA00023033"/>
    </source>
</evidence>
<keyword evidence="15" id="KW-1185">Reference proteome</keyword>
<dbReference type="Gene3D" id="1.10.630.10">
    <property type="entry name" value="Cytochrome P450"/>
    <property type="match status" value="1"/>
</dbReference>
<evidence type="ECO:0000256" key="12">
    <source>
        <dbReference type="ARBA" id="ARBA00023136"/>
    </source>
</evidence>
<feature type="non-terminal residue" evidence="14">
    <location>
        <position position="88"/>
    </location>
</feature>
<dbReference type="AlphaFoldDB" id="A0A1X6MLF1"/>
<evidence type="ECO:0000256" key="1">
    <source>
        <dbReference type="ARBA" id="ARBA00001971"/>
    </source>
</evidence>
<keyword evidence="5 13" id="KW-0349">Heme</keyword>
<evidence type="ECO:0000256" key="3">
    <source>
        <dbReference type="ARBA" id="ARBA00005179"/>
    </source>
</evidence>
<keyword evidence="12" id="KW-0472">Membrane</keyword>
<dbReference type="Pfam" id="PF00067">
    <property type="entry name" value="p450"/>
    <property type="match status" value="1"/>
</dbReference>
<keyword evidence="8" id="KW-1133">Transmembrane helix</keyword>
<feature type="non-terminal residue" evidence="14">
    <location>
        <position position="1"/>
    </location>
</feature>
<dbReference type="RefSeq" id="XP_024333806.1">
    <property type="nucleotide sequence ID" value="XM_024483548.1"/>
</dbReference>
<dbReference type="GO" id="GO:0005506">
    <property type="term" value="F:iron ion binding"/>
    <property type="evidence" value="ECO:0007669"/>
    <property type="project" value="InterPro"/>
</dbReference>
<protein>
    <recommendedName>
        <fullName evidence="16">Cytochrome P450</fullName>
    </recommendedName>
</protein>
<evidence type="ECO:0000256" key="8">
    <source>
        <dbReference type="ARBA" id="ARBA00022989"/>
    </source>
</evidence>
<evidence type="ECO:0000256" key="13">
    <source>
        <dbReference type="RuleBase" id="RU000461"/>
    </source>
</evidence>
<evidence type="ECO:0000313" key="15">
    <source>
        <dbReference type="Proteomes" id="UP000194127"/>
    </source>
</evidence>
<dbReference type="PROSITE" id="PS00086">
    <property type="entry name" value="CYTOCHROME_P450"/>
    <property type="match status" value="1"/>
</dbReference>
<evidence type="ECO:0000256" key="9">
    <source>
        <dbReference type="ARBA" id="ARBA00023002"/>
    </source>
</evidence>
<evidence type="ECO:0000256" key="7">
    <source>
        <dbReference type="ARBA" id="ARBA00022723"/>
    </source>
</evidence>
<evidence type="ECO:0000313" key="14">
    <source>
        <dbReference type="EMBL" id="OSX57012.1"/>
    </source>
</evidence>